<feature type="region of interest" description="Disordered" evidence="11">
    <location>
        <begin position="423"/>
        <end position="536"/>
    </location>
</feature>
<dbReference type="InterPro" id="IPR001680">
    <property type="entry name" value="WD40_rpt"/>
</dbReference>
<organism evidence="14 15">
    <name type="scientific">Lichtheimia corymbifera JMRC:FSU:9682</name>
    <dbReference type="NCBI Taxonomy" id="1263082"/>
    <lineage>
        <taxon>Eukaryota</taxon>
        <taxon>Fungi</taxon>
        <taxon>Fungi incertae sedis</taxon>
        <taxon>Mucoromycota</taxon>
        <taxon>Mucoromycotina</taxon>
        <taxon>Mucoromycetes</taxon>
        <taxon>Mucorales</taxon>
        <taxon>Lichtheimiaceae</taxon>
        <taxon>Lichtheimia</taxon>
    </lineage>
</organism>
<feature type="compositionally biased region" description="Acidic residues" evidence="11">
    <location>
        <begin position="766"/>
        <end position="789"/>
    </location>
</feature>
<dbReference type="SUPFAM" id="SSF50978">
    <property type="entry name" value="WD40 repeat-like"/>
    <property type="match status" value="1"/>
</dbReference>
<feature type="domain" description="Protein HIRA-like C-terminal" evidence="12">
    <location>
        <begin position="704"/>
        <end position="933"/>
    </location>
</feature>
<evidence type="ECO:0000256" key="1">
    <source>
        <dbReference type="ARBA" id="ARBA00004123"/>
    </source>
</evidence>
<evidence type="ECO:0000256" key="10">
    <source>
        <dbReference type="RuleBase" id="RU364014"/>
    </source>
</evidence>
<dbReference type="GO" id="GO:0006351">
    <property type="term" value="P:DNA-templated transcription"/>
    <property type="evidence" value="ECO:0007669"/>
    <property type="project" value="InterPro"/>
</dbReference>
<dbReference type="PROSITE" id="PS50294">
    <property type="entry name" value="WD_REPEATS_REGION"/>
    <property type="match status" value="2"/>
</dbReference>
<dbReference type="GO" id="GO:0006355">
    <property type="term" value="P:regulation of DNA-templated transcription"/>
    <property type="evidence" value="ECO:0007669"/>
    <property type="project" value="InterPro"/>
</dbReference>
<dbReference type="SMART" id="SM00320">
    <property type="entry name" value="WD40"/>
    <property type="match status" value="6"/>
</dbReference>
<accession>A0A068SCY4</accession>
<keyword evidence="4 10" id="KW-0677">Repeat</keyword>
<dbReference type="PANTHER" id="PTHR13831">
    <property type="entry name" value="MEMBER OF THE HIR1 FAMILY OF WD-REPEAT PROTEINS"/>
    <property type="match status" value="1"/>
</dbReference>
<dbReference type="PANTHER" id="PTHR13831:SF0">
    <property type="entry name" value="PROTEIN HIRA"/>
    <property type="match status" value="1"/>
</dbReference>
<evidence type="ECO:0000256" key="3">
    <source>
        <dbReference type="ARBA" id="ARBA00022574"/>
    </source>
</evidence>
<dbReference type="AlphaFoldDB" id="A0A068SCY4"/>
<dbReference type="OrthoDB" id="1741719at2759"/>
<dbReference type="InterPro" id="IPR036322">
    <property type="entry name" value="WD40_repeat_dom_sf"/>
</dbReference>
<evidence type="ECO:0000256" key="5">
    <source>
        <dbReference type="ARBA" id="ARBA00022853"/>
    </source>
</evidence>
<keyword evidence="7 10" id="KW-0804">Transcription</keyword>
<evidence type="ECO:0000313" key="15">
    <source>
        <dbReference type="Proteomes" id="UP000027586"/>
    </source>
</evidence>
<feature type="repeat" description="WD" evidence="9">
    <location>
        <begin position="16"/>
        <end position="48"/>
    </location>
</feature>
<feature type="region of interest" description="Disordered" evidence="11">
    <location>
        <begin position="764"/>
        <end position="795"/>
    </location>
</feature>
<evidence type="ECO:0000256" key="7">
    <source>
        <dbReference type="ARBA" id="ARBA00023163"/>
    </source>
</evidence>
<keyword evidence="6 10" id="KW-0805">Transcription regulation</keyword>
<evidence type="ECO:0000256" key="4">
    <source>
        <dbReference type="ARBA" id="ARBA00022737"/>
    </source>
</evidence>
<evidence type="ECO:0000256" key="6">
    <source>
        <dbReference type="ARBA" id="ARBA00023015"/>
    </source>
</evidence>
<dbReference type="InterPro" id="IPR011494">
    <property type="entry name" value="HIRA-like_C"/>
</dbReference>
<evidence type="ECO:0000313" key="14">
    <source>
        <dbReference type="EMBL" id="CDH59850.1"/>
    </source>
</evidence>
<dbReference type="Proteomes" id="UP000027586">
    <property type="component" value="Unassembled WGS sequence"/>
</dbReference>
<dbReference type="VEuPathDB" id="FungiDB:LCOR_10651.1"/>
<dbReference type="InterPro" id="IPR031120">
    <property type="entry name" value="HIR1-like"/>
</dbReference>
<keyword evidence="15" id="KW-1185">Reference proteome</keyword>
<dbReference type="Pfam" id="PF07569">
    <property type="entry name" value="Hira"/>
    <property type="match status" value="1"/>
</dbReference>
<dbReference type="InterPro" id="IPR015943">
    <property type="entry name" value="WD40/YVTN_repeat-like_dom_sf"/>
</dbReference>
<dbReference type="CDD" id="cd00200">
    <property type="entry name" value="WD40"/>
    <property type="match status" value="1"/>
</dbReference>
<gene>
    <name evidence="14" type="ORF">LCOR_10651.1</name>
</gene>
<evidence type="ECO:0000256" key="11">
    <source>
        <dbReference type="SAM" id="MobiDB-lite"/>
    </source>
</evidence>
<dbReference type="GO" id="GO:0000417">
    <property type="term" value="C:HIR complex"/>
    <property type="evidence" value="ECO:0007669"/>
    <property type="project" value="TreeGrafter"/>
</dbReference>
<feature type="compositionally biased region" description="Low complexity" evidence="11">
    <location>
        <begin position="438"/>
        <end position="473"/>
    </location>
</feature>
<keyword evidence="5 10" id="KW-0156">Chromatin regulator</keyword>
<sequence length="991" mass="109135">MIISKPHWISHAAEREKGVKPAIYSIHVHPDGKRIATGSLDTTVRIWNTDPIFDETAESNPDCHKLLCTLARHSGAVLCVRWSNNEGRYLASSSDNDNVIIVWESEGESFATTVFGSSEVNYETWRPKQYLRGHDSDVQDLAWSRDNVYLASGSVDGSVIVWNGTTFDQVRRIEQQGGFVKGITWDPVGKFIAAQYDNKMLKIWRTSDWNVEQEIRAPFINAPSTTFFRRPSWAPTGTQIVTANATNGAHCVAAIISREEWVADVSLVGHKCPIEVASFNPHLFYLGENGENPAEKSSEHLSTVCALGGQDRSISIWTTKFERPLAVATDIFEGNVYDLSWTPDGQALFACAHDGTVACIRLPEFSEQIAPEDQVLRQLAAFGYNSESSQLPESTLQLDIEDTNAKQPKPTTARRFADLMGETTETLPTPNGQLPDKTSSSSSTTTTTTAAAANTTTTTTTTTQGENSSTTTTQPSRPADADFTSSSSNQPTVLQQTVTVGKDGKRRIKPVTIRSSSSAVSPGPRPASPKVQSTQHTGIVEARPAANVVRWVDGITYDFPESNIPASGIGSVVAGNKREPMEVDQGTPPRKRPAWIDSALLPPAAARSQVRLGVPKIRANFVWTPRGNDKQNKAILMECDNHNTGTNNTSASTTWDCARLSVSSHGKKLWHDYLPSAIMLMGGCHEFYAAACEDGSVHLYSSTGRRILPPIVLESTIVLLRCSDPWLVCLTATGLLYTWDVSKLSSRLDGVSIAPLLRVAQIPGSLDEDEDEEDEEEEDEEEEDGEDGDKDTPKIKDVRIQKNGLPLVITNYQQAFTYHPGMKVWLRISDAWYIVSEFWNSSLGHPSDYPLGWLSAAMTLNGGLDPIGKVMLNFVEGNKEAVGTITLSHIEIQLAVAALLNSKSEYRQWLKIYAKKLSAENAQEKVKELCHWLIGPPLLPCVDGRHWEPTVMDSLSKQDLLRDILPLLGTNRQLQRLINEYNTYINSPATL</sequence>
<dbReference type="InterPro" id="IPR055410">
    <property type="entry name" value="Beta-prop_CAF1B_HIR1"/>
</dbReference>
<comment type="function">
    <text evidence="10">Required for replication-independent chromatin assembly and for the periodic repression of histone gene transcription during the cell cycle.</text>
</comment>
<evidence type="ECO:0000259" key="13">
    <source>
        <dbReference type="Pfam" id="PF24105"/>
    </source>
</evidence>
<keyword evidence="10" id="KW-0678">Repressor</keyword>
<dbReference type="PROSITE" id="PS50082">
    <property type="entry name" value="WD_REPEATS_2"/>
    <property type="match status" value="3"/>
</dbReference>
<dbReference type="GO" id="GO:0000785">
    <property type="term" value="C:chromatin"/>
    <property type="evidence" value="ECO:0007669"/>
    <property type="project" value="TreeGrafter"/>
</dbReference>
<dbReference type="GO" id="GO:0005634">
    <property type="term" value="C:nucleus"/>
    <property type="evidence" value="ECO:0007669"/>
    <property type="project" value="UniProtKB-SubCell"/>
</dbReference>
<feature type="repeat" description="WD" evidence="9">
    <location>
        <begin position="70"/>
        <end position="113"/>
    </location>
</feature>
<keyword evidence="8 10" id="KW-0539">Nucleus</keyword>
<comment type="caution">
    <text evidence="14">The sequence shown here is derived from an EMBL/GenBank/DDBJ whole genome shotgun (WGS) entry which is preliminary data.</text>
</comment>
<feature type="compositionally biased region" description="Polar residues" evidence="11">
    <location>
        <begin position="483"/>
        <end position="499"/>
    </location>
</feature>
<dbReference type="GO" id="GO:0006338">
    <property type="term" value="P:chromatin remodeling"/>
    <property type="evidence" value="ECO:0007669"/>
    <property type="project" value="InterPro"/>
</dbReference>
<evidence type="ECO:0000259" key="12">
    <source>
        <dbReference type="Pfam" id="PF07569"/>
    </source>
</evidence>
<dbReference type="Gene3D" id="2.130.10.10">
    <property type="entry name" value="YVTN repeat-like/Quinoprotein amine dehydrogenase"/>
    <property type="match status" value="2"/>
</dbReference>
<name>A0A068SCY4_9FUNG</name>
<proteinExistence type="inferred from homology"/>
<keyword evidence="3 9" id="KW-0853">WD repeat</keyword>
<dbReference type="Pfam" id="PF24105">
    <property type="entry name" value="Beta-prop_CAF1B_HIR1"/>
    <property type="match status" value="1"/>
</dbReference>
<comment type="subcellular location">
    <subcellularLocation>
        <location evidence="1 10">Nucleus</location>
    </subcellularLocation>
</comment>
<feature type="repeat" description="WD" evidence="9">
    <location>
        <begin position="131"/>
        <end position="172"/>
    </location>
</feature>
<feature type="domain" description="CAF1B/HIR1 beta-propeller" evidence="13">
    <location>
        <begin position="31"/>
        <end position="362"/>
    </location>
</feature>
<feature type="compositionally biased region" description="Polar residues" evidence="11">
    <location>
        <begin position="423"/>
        <end position="432"/>
    </location>
</feature>
<comment type="similarity">
    <text evidence="2 10">Belongs to the WD repeat HIR1 family.</text>
</comment>
<evidence type="ECO:0000256" key="9">
    <source>
        <dbReference type="PROSITE-ProRule" id="PRU00221"/>
    </source>
</evidence>
<protein>
    <recommendedName>
        <fullName evidence="10">Protein HIR</fullName>
    </recommendedName>
</protein>
<dbReference type="EMBL" id="CBTN010000076">
    <property type="protein sequence ID" value="CDH59850.1"/>
    <property type="molecule type" value="Genomic_DNA"/>
</dbReference>
<evidence type="ECO:0000256" key="2">
    <source>
        <dbReference type="ARBA" id="ARBA00007306"/>
    </source>
</evidence>
<dbReference type="STRING" id="1263082.A0A068SCY4"/>
<evidence type="ECO:0000256" key="8">
    <source>
        <dbReference type="ARBA" id="ARBA00023242"/>
    </source>
</evidence>
<reference evidence="14" key="1">
    <citation type="submission" date="2013-08" db="EMBL/GenBank/DDBJ databases">
        <title>Gene expansion shapes genome architecture in the human pathogen Lichtheimia corymbifera: an evolutionary genomics analysis in the ancient terrestrial Mucorales (Mucoromycotina).</title>
        <authorList>
            <person name="Schwartze V.U."/>
            <person name="Winter S."/>
            <person name="Shelest E."/>
            <person name="Marcet-Houben M."/>
            <person name="Horn F."/>
            <person name="Wehner S."/>
            <person name="Hoffmann K."/>
            <person name="Riege K."/>
            <person name="Sammeth M."/>
            <person name="Nowrousian M."/>
            <person name="Valiante V."/>
            <person name="Linde J."/>
            <person name="Jacobsen I.D."/>
            <person name="Marz M."/>
            <person name="Brakhage A.A."/>
            <person name="Gabaldon T."/>
            <person name="Bocker S."/>
            <person name="Voigt K."/>
        </authorList>
    </citation>
    <scope>NUCLEOTIDE SEQUENCE [LARGE SCALE GENOMIC DNA]</scope>
    <source>
        <strain evidence="14">FSU 9682</strain>
    </source>
</reference>
<dbReference type="GO" id="GO:0031491">
    <property type="term" value="F:nucleosome binding"/>
    <property type="evidence" value="ECO:0007669"/>
    <property type="project" value="TreeGrafter"/>
</dbReference>